<dbReference type="InterPro" id="IPR051472">
    <property type="entry name" value="T3SS_Stator/FliH"/>
</dbReference>
<dbReference type="HOGENOM" id="CLU_1234293_0_0_5"/>
<dbReference type="RefSeq" id="WP_020040042.1">
    <property type="nucleotide sequence ID" value="NZ_KE557281.1"/>
</dbReference>
<keyword evidence="5" id="KW-1005">Bacterial flagellum biogenesis</keyword>
<dbReference type="eggNOG" id="ENOG5032WRX">
    <property type="taxonomic scope" value="Bacteria"/>
</dbReference>
<accession>S9Q9G2</accession>
<dbReference type="InterPro" id="IPR018035">
    <property type="entry name" value="Flagellar_FliH/T3SS_HrpE"/>
</dbReference>
<sequence length="224" mass="24944">MEAIDLFSRDFDEEAEIARQRAETGEDRVFDLAEHNELLEAAVAAARQEAYDQGVSDGTAKKQSEIGQTAAEALKEIAPSLEGILSDLPAHKAELERQMTDLAYNIVTKIAPVFVDALGPELIVRTVAEKMQRVCTDEALEIRVAPDVRPLVEPRITELSEETGRIQIIEDPDLEAADVRIAWRNGFMEHRVSDLVSDIAEMMRPPTDDADETSPQHEPEKPEE</sequence>
<evidence type="ECO:0000256" key="3">
    <source>
        <dbReference type="ARBA" id="ARBA00016507"/>
    </source>
</evidence>
<keyword evidence="11" id="KW-1185">Reference proteome</keyword>
<dbReference type="OrthoDB" id="7873045at2"/>
<dbReference type="PANTHER" id="PTHR34982:SF1">
    <property type="entry name" value="FLAGELLAR ASSEMBLY PROTEIN FLIH"/>
    <property type="match status" value="1"/>
</dbReference>
<keyword evidence="6" id="KW-0653">Protein transport</keyword>
<dbReference type="EMBL" id="APVH01000042">
    <property type="protein sequence ID" value="EPX78011.1"/>
    <property type="molecule type" value="Genomic_DNA"/>
</dbReference>
<evidence type="ECO:0000256" key="8">
    <source>
        <dbReference type="SAM" id="MobiDB-lite"/>
    </source>
</evidence>
<evidence type="ECO:0000256" key="5">
    <source>
        <dbReference type="ARBA" id="ARBA00022795"/>
    </source>
</evidence>
<evidence type="ECO:0000256" key="6">
    <source>
        <dbReference type="ARBA" id="ARBA00022927"/>
    </source>
</evidence>
<evidence type="ECO:0000259" key="9">
    <source>
        <dbReference type="Pfam" id="PF02108"/>
    </source>
</evidence>
<comment type="caution">
    <text evidence="10">The sequence shown here is derived from an EMBL/GenBank/DDBJ whole genome shotgun (WGS) entry which is preliminary data.</text>
</comment>
<evidence type="ECO:0000256" key="4">
    <source>
        <dbReference type="ARBA" id="ARBA00022448"/>
    </source>
</evidence>
<comment type="function">
    <text evidence="1">Needed for flagellar regrowth and assembly.</text>
</comment>
<keyword evidence="4" id="KW-0813">Transport</keyword>
<feature type="compositionally biased region" description="Basic and acidic residues" evidence="8">
    <location>
        <begin position="214"/>
        <end position="224"/>
    </location>
</feature>
<evidence type="ECO:0000313" key="10">
    <source>
        <dbReference type="EMBL" id="EPX78011.1"/>
    </source>
</evidence>
<feature type="domain" description="Flagellar assembly protein FliH/Type III secretion system HrpE" evidence="9">
    <location>
        <begin position="74"/>
        <end position="187"/>
    </location>
</feature>
<dbReference type="PANTHER" id="PTHR34982">
    <property type="entry name" value="YOP PROTEINS TRANSLOCATION PROTEIN L"/>
    <property type="match status" value="1"/>
</dbReference>
<dbReference type="Proteomes" id="UP000015347">
    <property type="component" value="Unassembled WGS sequence"/>
</dbReference>
<protein>
    <recommendedName>
        <fullName evidence="3">Flagellar assembly protein FliH</fullName>
    </recommendedName>
</protein>
<feature type="region of interest" description="Disordered" evidence="8">
    <location>
        <begin position="203"/>
        <end position="224"/>
    </location>
</feature>
<dbReference type="Pfam" id="PF02108">
    <property type="entry name" value="FliH"/>
    <property type="match status" value="1"/>
</dbReference>
<dbReference type="AlphaFoldDB" id="S9Q9G2"/>
<reference evidence="11" key="1">
    <citation type="journal article" date="2014" name="Stand. Genomic Sci.">
        <title>Genome sequence of the exopolysaccharide-producing Salipiger mucosus type strain (DSM 16094(T)), a moderately halophilic member of the Roseobacter clade.</title>
        <authorList>
            <person name="Riedel T."/>
            <person name="Spring S."/>
            <person name="Fiebig A."/>
            <person name="Petersen J."/>
            <person name="Kyrpides N.C."/>
            <person name="Goker M."/>
            <person name="Klenk H.P."/>
        </authorList>
    </citation>
    <scope>NUCLEOTIDE SEQUENCE [LARGE SCALE GENOMIC DNA]</scope>
    <source>
        <strain evidence="11">DSM 16094</strain>
    </source>
</reference>
<evidence type="ECO:0000256" key="2">
    <source>
        <dbReference type="ARBA" id="ARBA00006602"/>
    </source>
</evidence>
<gene>
    <name evidence="10" type="ORF">Salmuc_03333</name>
</gene>
<dbReference type="GO" id="GO:0015031">
    <property type="term" value="P:protein transport"/>
    <property type="evidence" value="ECO:0007669"/>
    <property type="project" value="UniProtKB-KW"/>
</dbReference>
<evidence type="ECO:0000256" key="7">
    <source>
        <dbReference type="ARBA" id="ARBA00023225"/>
    </source>
</evidence>
<proteinExistence type="inferred from homology"/>
<dbReference type="GO" id="GO:0044781">
    <property type="term" value="P:bacterial-type flagellum organization"/>
    <property type="evidence" value="ECO:0007669"/>
    <property type="project" value="UniProtKB-KW"/>
</dbReference>
<comment type="similarity">
    <text evidence="2">Belongs to the FliH family.</text>
</comment>
<name>S9Q9G2_9RHOB</name>
<keyword evidence="7" id="KW-1006">Bacterial flagellum protein export</keyword>
<dbReference type="GO" id="GO:0005829">
    <property type="term" value="C:cytosol"/>
    <property type="evidence" value="ECO:0007669"/>
    <property type="project" value="TreeGrafter"/>
</dbReference>
<dbReference type="STRING" id="1123237.Salmuc_03333"/>
<evidence type="ECO:0000256" key="1">
    <source>
        <dbReference type="ARBA" id="ARBA00003041"/>
    </source>
</evidence>
<organism evidence="10 11">
    <name type="scientific">Salipiger mucosus DSM 16094</name>
    <dbReference type="NCBI Taxonomy" id="1123237"/>
    <lineage>
        <taxon>Bacteria</taxon>
        <taxon>Pseudomonadati</taxon>
        <taxon>Pseudomonadota</taxon>
        <taxon>Alphaproteobacteria</taxon>
        <taxon>Rhodobacterales</taxon>
        <taxon>Roseobacteraceae</taxon>
        <taxon>Salipiger</taxon>
    </lineage>
</organism>
<evidence type="ECO:0000313" key="11">
    <source>
        <dbReference type="Proteomes" id="UP000015347"/>
    </source>
</evidence>